<evidence type="ECO:0000313" key="2">
    <source>
        <dbReference type="EMBL" id="STY96608.1"/>
    </source>
</evidence>
<sequence length="481" mass="56004">MKVSNNDSLFQYMVRTKRYRLLLQSLVVLCLFVLSFVIINVYIARFLTQSTQHMDIIGNISDLTLEIATSAQHLTVTPHNDSQQIIQTLQKQAAELDGYMAQLSRYPKQETAMDEFAIIWQDYRQRIAQVSEQDEKGKVELAEFAYHNQAKIWSLMNIGYDTYLNDTYRTADYSRYLTYCSFFALIAYIIFFIHYTIRHMYHDDVAIDKAQTDMRDIMNTVKKGLFLIDDKMVIGEHYSKKLEQLLGRKQLAGLTLPQLLQNMVSEKDIRATQHFINYLYQSNVDEELIQDINPLKTVELIFLDETGVTNKKYLHFEFLRVVKSANKKSIHLFVSVVDITETVLLTKQIDKVKDEYHKFISRAVYLLSLDTQTVDDFIATKRATVAVITDTLYGQVLDKEQLVTKAKTLLTVTQTLADDTQILRLKQYDDIVNSLVYELKCLTRLSHIQTNDFTSFMLKLDSYQEMLNLTEYLINEQAEQA</sequence>
<keyword evidence="1" id="KW-1133">Transmembrane helix</keyword>
<evidence type="ECO:0000313" key="3">
    <source>
        <dbReference type="Proteomes" id="UP000255230"/>
    </source>
</evidence>
<keyword evidence="1" id="KW-0472">Membrane</keyword>
<feature type="transmembrane region" description="Helical" evidence="1">
    <location>
        <begin position="176"/>
        <end position="197"/>
    </location>
</feature>
<keyword evidence="3" id="KW-1185">Reference proteome</keyword>
<keyword evidence="1" id="KW-0812">Transmembrane</keyword>
<evidence type="ECO:0000256" key="1">
    <source>
        <dbReference type="SAM" id="Phobius"/>
    </source>
</evidence>
<dbReference type="EMBL" id="UGPY01000001">
    <property type="protein sequence ID" value="STY96608.1"/>
    <property type="molecule type" value="Genomic_DNA"/>
</dbReference>
<organism evidence="2 3">
    <name type="scientific">Faucicola osloensis</name>
    <name type="common">Moraxella osloensis</name>
    <dbReference type="NCBI Taxonomy" id="34062"/>
    <lineage>
        <taxon>Bacteria</taxon>
        <taxon>Pseudomonadati</taxon>
        <taxon>Pseudomonadota</taxon>
        <taxon>Gammaproteobacteria</taxon>
        <taxon>Moraxellales</taxon>
        <taxon>Moraxellaceae</taxon>
        <taxon>Faucicola</taxon>
    </lineage>
</organism>
<name>A0A378Q8V5_FAUOS</name>
<dbReference type="KEGG" id="mos:AXE82_05440"/>
<dbReference type="RefSeq" id="WP_062332280.1">
    <property type="nucleotide sequence ID" value="NZ_CBCRZU010000022.1"/>
</dbReference>
<reference evidence="2 3" key="1">
    <citation type="submission" date="2018-06" db="EMBL/GenBank/DDBJ databases">
        <authorList>
            <consortium name="Pathogen Informatics"/>
            <person name="Doyle S."/>
        </authorList>
    </citation>
    <scope>NUCLEOTIDE SEQUENCE [LARGE SCALE GENOMIC DNA]</scope>
    <source>
        <strain evidence="2 3">NCTC10465</strain>
    </source>
</reference>
<dbReference type="Proteomes" id="UP000255230">
    <property type="component" value="Unassembled WGS sequence"/>
</dbReference>
<feature type="transmembrane region" description="Helical" evidence="1">
    <location>
        <begin position="21"/>
        <end position="44"/>
    </location>
</feature>
<gene>
    <name evidence="2" type="ORF">NCTC10465_00366</name>
</gene>
<dbReference type="AlphaFoldDB" id="A0A378Q8V5"/>
<accession>A0A378Q8V5</accession>
<proteinExistence type="predicted"/>
<protein>
    <submittedName>
        <fullName evidence="2">Uncharacterized protein</fullName>
    </submittedName>
</protein>
<dbReference type="GeneID" id="35778052"/>